<reference evidence="2 3" key="1">
    <citation type="submission" date="2023-09" db="EMBL/GenBank/DDBJ databases">
        <authorList>
            <person name="Rey-Velasco X."/>
        </authorList>
    </citation>
    <scope>NUCLEOTIDE SEQUENCE [LARGE SCALE GENOMIC DNA]</scope>
    <source>
        <strain evidence="2 3">F225</strain>
    </source>
</reference>
<dbReference type="RefSeq" id="WP_311499054.1">
    <property type="nucleotide sequence ID" value="NZ_JAVRHN010000003.1"/>
</dbReference>
<gene>
    <name evidence="2" type="ORF">RM541_04635</name>
</gene>
<keyword evidence="1" id="KW-0472">Membrane</keyword>
<keyword evidence="3" id="KW-1185">Reference proteome</keyword>
<name>A0ABU3DPJ9_9FLAO</name>
<proteinExistence type="predicted"/>
<evidence type="ECO:0000313" key="2">
    <source>
        <dbReference type="EMBL" id="MDT0685636.1"/>
    </source>
</evidence>
<keyword evidence="1" id="KW-1133">Transmembrane helix</keyword>
<accession>A0ABU3DPJ9</accession>
<feature type="transmembrane region" description="Helical" evidence="1">
    <location>
        <begin position="12"/>
        <end position="29"/>
    </location>
</feature>
<comment type="caution">
    <text evidence="2">The sequence shown here is derived from an EMBL/GenBank/DDBJ whole genome shotgun (WGS) entry which is preliminary data.</text>
</comment>
<dbReference type="Proteomes" id="UP001253848">
    <property type="component" value="Unassembled WGS sequence"/>
</dbReference>
<protein>
    <submittedName>
        <fullName evidence="2">Uncharacterized protein</fullName>
    </submittedName>
</protein>
<organism evidence="2 3">
    <name type="scientific">Autumnicola psychrophila</name>
    <dbReference type="NCBI Taxonomy" id="3075592"/>
    <lineage>
        <taxon>Bacteria</taxon>
        <taxon>Pseudomonadati</taxon>
        <taxon>Bacteroidota</taxon>
        <taxon>Flavobacteriia</taxon>
        <taxon>Flavobacteriales</taxon>
        <taxon>Flavobacteriaceae</taxon>
        <taxon>Autumnicola</taxon>
    </lineage>
</organism>
<evidence type="ECO:0000256" key="1">
    <source>
        <dbReference type="SAM" id="Phobius"/>
    </source>
</evidence>
<dbReference type="EMBL" id="JAVRHN010000003">
    <property type="protein sequence ID" value="MDT0685636.1"/>
    <property type="molecule type" value="Genomic_DNA"/>
</dbReference>
<feature type="transmembrane region" description="Helical" evidence="1">
    <location>
        <begin position="49"/>
        <end position="66"/>
    </location>
</feature>
<evidence type="ECO:0000313" key="3">
    <source>
        <dbReference type="Proteomes" id="UP001253848"/>
    </source>
</evidence>
<sequence>MLLLIWFFTCKHWWYHVILVPVSMYSYQVVSTVYDDVFIDSNFLDNDQLVYLAPFFIVILCIVYLIRIKIFDRIYGLDDLSELEETEISVFSNVSERDRREIKSFQQEVENDETGDQEIILEDYYRKL</sequence>
<keyword evidence="1" id="KW-0812">Transmembrane</keyword>